<dbReference type="GO" id="GO:0045454">
    <property type="term" value="P:cell redox homeostasis"/>
    <property type="evidence" value="ECO:0007669"/>
    <property type="project" value="TreeGrafter"/>
</dbReference>
<name>A0A292PVC7_9PEZI</name>
<gene>
    <name evidence="8" type="ORF">GSTUAT00005524001</name>
</gene>
<dbReference type="Gene3D" id="3.40.30.10">
    <property type="entry name" value="Glutaredoxin"/>
    <property type="match status" value="1"/>
</dbReference>
<organism evidence="8 9">
    <name type="scientific">Tuber aestivum</name>
    <name type="common">summer truffle</name>
    <dbReference type="NCBI Taxonomy" id="59557"/>
    <lineage>
        <taxon>Eukaryota</taxon>
        <taxon>Fungi</taxon>
        <taxon>Dikarya</taxon>
        <taxon>Ascomycota</taxon>
        <taxon>Pezizomycotina</taxon>
        <taxon>Pezizomycetes</taxon>
        <taxon>Pezizales</taxon>
        <taxon>Tuberaceae</taxon>
        <taxon>Tuber</taxon>
    </lineage>
</organism>
<evidence type="ECO:0000313" key="8">
    <source>
        <dbReference type="EMBL" id="CUS10443.1"/>
    </source>
</evidence>
<dbReference type="GO" id="GO:0005739">
    <property type="term" value="C:mitochondrion"/>
    <property type="evidence" value="ECO:0007669"/>
    <property type="project" value="TreeGrafter"/>
</dbReference>
<dbReference type="GO" id="GO:0005829">
    <property type="term" value="C:cytosol"/>
    <property type="evidence" value="ECO:0007669"/>
    <property type="project" value="TreeGrafter"/>
</dbReference>
<dbReference type="GO" id="GO:0008379">
    <property type="term" value="F:thioredoxin peroxidase activity"/>
    <property type="evidence" value="ECO:0007669"/>
    <property type="project" value="InterPro"/>
</dbReference>
<dbReference type="InterPro" id="IPR036249">
    <property type="entry name" value="Thioredoxin-like_sf"/>
</dbReference>
<dbReference type="GO" id="GO:0005777">
    <property type="term" value="C:peroxisome"/>
    <property type="evidence" value="ECO:0007669"/>
    <property type="project" value="TreeGrafter"/>
</dbReference>
<dbReference type="AlphaFoldDB" id="A0A292PVC7"/>
<dbReference type="SUPFAM" id="SSF52833">
    <property type="entry name" value="Thioredoxin-like"/>
    <property type="match status" value="1"/>
</dbReference>
<dbReference type="GO" id="GO:0042744">
    <property type="term" value="P:hydrogen peroxide catabolic process"/>
    <property type="evidence" value="ECO:0007669"/>
    <property type="project" value="TreeGrafter"/>
</dbReference>
<evidence type="ECO:0000313" key="9">
    <source>
        <dbReference type="Proteomes" id="UP001412239"/>
    </source>
</evidence>
<evidence type="ECO:0000256" key="3">
    <source>
        <dbReference type="ARBA" id="ARBA00022862"/>
    </source>
</evidence>
<dbReference type="Proteomes" id="UP001412239">
    <property type="component" value="Unassembled WGS sequence"/>
</dbReference>
<keyword evidence="3" id="KW-0049">Antioxidant</keyword>
<protein>
    <recommendedName>
        <fullName evidence="7">Redoxin domain-containing protein</fullName>
    </recommendedName>
</protein>
<dbReference type="InterPro" id="IPR037944">
    <property type="entry name" value="PRX5-like"/>
</dbReference>
<dbReference type="PANTHER" id="PTHR10430">
    <property type="entry name" value="PEROXIREDOXIN"/>
    <property type="match status" value="1"/>
</dbReference>
<comment type="similarity">
    <text evidence="1">Belongs to the peroxiredoxin family. Prx5 subfamily.</text>
</comment>
<dbReference type="InterPro" id="IPR013740">
    <property type="entry name" value="Redoxin"/>
</dbReference>
<evidence type="ECO:0000256" key="4">
    <source>
        <dbReference type="ARBA" id="ARBA00023002"/>
    </source>
</evidence>
<dbReference type="Pfam" id="PF08534">
    <property type="entry name" value="Redoxin"/>
    <property type="match status" value="1"/>
</dbReference>
<keyword evidence="5" id="KW-0676">Redox-active center</keyword>
<feature type="domain" description="Redoxin" evidence="7">
    <location>
        <begin position="150"/>
        <end position="221"/>
    </location>
</feature>
<dbReference type="EMBL" id="LN891048">
    <property type="protein sequence ID" value="CUS10443.1"/>
    <property type="molecule type" value="Genomic_DNA"/>
</dbReference>
<dbReference type="GO" id="GO:0034599">
    <property type="term" value="P:cellular response to oxidative stress"/>
    <property type="evidence" value="ECO:0007669"/>
    <property type="project" value="InterPro"/>
</dbReference>
<feature type="non-terminal residue" evidence="8">
    <location>
        <position position="1"/>
    </location>
</feature>
<evidence type="ECO:0000259" key="7">
    <source>
        <dbReference type="Pfam" id="PF08534"/>
    </source>
</evidence>
<sequence length="222" mass="24340">GSTRCGLHKYRIIRVESEGTKEGYSAHATRSFACPARTLNSAASPIRSSPTRVQYHTRIFPPRGSIHPRLLTAQTHTKVQYENKPDQVPRRPSLPSLSANPVSRMLKIDQAIAMFSCLRFQTAALRIARRRPPTTSIRGFHASPGTYIGVGDLVPNIQLREDTPAKKVSIAEETKGKRKALILGVPGAFSPACSAAHIAKYIEAKVDVPTYVVSVNDPFVTK</sequence>
<keyword evidence="9" id="KW-1185">Reference proteome</keyword>
<proteinExistence type="inferred from homology"/>
<feature type="non-terminal residue" evidence="8">
    <location>
        <position position="222"/>
    </location>
</feature>
<reference evidence="8" key="1">
    <citation type="submission" date="2015-10" db="EMBL/GenBank/DDBJ databases">
        <authorList>
            <person name="Regsiter A."/>
            <person name="william w."/>
        </authorList>
    </citation>
    <scope>NUCLEOTIDE SEQUENCE</scope>
    <source>
        <strain evidence="8">Montdore</strain>
    </source>
</reference>
<feature type="active site" description="Cysteine sulfenic acid (-SOH) intermediate" evidence="6">
    <location>
        <position position="193"/>
    </location>
</feature>
<accession>A0A292PVC7</accession>
<evidence type="ECO:0000256" key="6">
    <source>
        <dbReference type="PIRSR" id="PIRSR637944-1"/>
    </source>
</evidence>
<dbReference type="PANTHER" id="PTHR10430:SF39">
    <property type="entry name" value="PEROXISOMAL MEMBRANE ASSOCIATED PROTEIN 20"/>
    <property type="match status" value="1"/>
</dbReference>
<evidence type="ECO:0000256" key="2">
    <source>
        <dbReference type="ARBA" id="ARBA00022559"/>
    </source>
</evidence>
<evidence type="ECO:0000256" key="1">
    <source>
        <dbReference type="ARBA" id="ARBA00010505"/>
    </source>
</evidence>
<keyword evidence="4" id="KW-0560">Oxidoreductase</keyword>
<evidence type="ECO:0000256" key="5">
    <source>
        <dbReference type="ARBA" id="ARBA00023284"/>
    </source>
</evidence>
<keyword evidence="2" id="KW-0575">Peroxidase</keyword>